<accession>A0A835A0X4</accession>
<proteinExistence type="predicted"/>
<dbReference type="EMBL" id="JACEFO010003225">
    <property type="protein sequence ID" value="KAF8643123.1"/>
    <property type="molecule type" value="Genomic_DNA"/>
</dbReference>
<name>A0A835A0X4_9POAL</name>
<keyword evidence="2" id="KW-1185">Reference proteome</keyword>
<evidence type="ECO:0000313" key="2">
    <source>
        <dbReference type="Proteomes" id="UP000636709"/>
    </source>
</evidence>
<sequence>MELVLEFIVWMIRNLRQ</sequence>
<dbReference type="Proteomes" id="UP000636709">
    <property type="component" value="Unassembled WGS sequence"/>
</dbReference>
<reference evidence="1" key="1">
    <citation type="submission" date="2020-07" db="EMBL/GenBank/DDBJ databases">
        <title>Genome sequence and genetic diversity analysis of an under-domesticated orphan crop, white fonio (Digitaria exilis).</title>
        <authorList>
            <person name="Bennetzen J.L."/>
            <person name="Chen S."/>
            <person name="Ma X."/>
            <person name="Wang X."/>
            <person name="Yssel A.E.J."/>
            <person name="Chaluvadi S.R."/>
            <person name="Johnson M."/>
            <person name="Gangashetty P."/>
            <person name="Hamidou F."/>
            <person name="Sanogo M.D."/>
            <person name="Zwaenepoel A."/>
            <person name="Wallace J."/>
            <person name="Van De Peer Y."/>
            <person name="Van Deynze A."/>
        </authorList>
    </citation>
    <scope>NUCLEOTIDE SEQUENCE</scope>
    <source>
        <tissue evidence="1">Leaves</tissue>
    </source>
</reference>
<organism evidence="1 2">
    <name type="scientific">Digitaria exilis</name>
    <dbReference type="NCBI Taxonomy" id="1010633"/>
    <lineage>
        <taxon>Eukaryota</taxon>
        <taxon>Viridiplantae</taxon>
        <taxon>Streptophyta</taxon>
        <taxon>Embryophyta</taxon>
        <taxon>Tracheophyta</taxon>
        <taxon>Spermatophyta</taxon>
        <taxon>Magnoliopsida</taxon>
        <taxon>Liliopsida</taxon>
        <taxon>Poales</taxon>
        <taxon>Poaceae</taxon>
        <taxon>PACMAD clade</taxon>
        <taxon>Panicoideae</taxon>
        <taxon>Panicodae</taxon>
        <taxon>Paniceae</taxon>
        <taxon>Anthephorinae</taxon>
        <taxon>Digitaria</taxon>
    </lineage>
</organism>
<gene>
    <name evidence="1" type="ORF">HU200_066996</name>
</gene>
<comment type="caution">
    <text evidence="1">The sequence shown here is derived from an EMBL/GenBank/DDBJ whole genome shotgun (WGS) entry which is preliminary data.</text>
</comment>
<evidence type="ECO:0000313" key="1">
    <source>
        <dbReference type="EMBL" id="KAF8643123.1"/>
    </source>
</evidence>
<protein>
    <submittedName>
        <fullName evidence="1">Uncharacterized protein</fullName>
    </submittedName>
</protein>
<dbReference type="AlphaFoldDB" id="A0A835A0X4"/>